<dbReference type="GO" id="GO:0016020">
    <property type="term" value="C:membrane"/>
    <property type="evidence" value="ECO:0007669"/>
    <property type="project" value="UniProtKB-SubCell"/>
</dbReference>
<dbReference type="Gene3D" id="1.20.1250.20">
    <property type="entry name" value="MFS general substrate transporter like domains"/>
    <property type="match status" value="1"/>
</dbReference>
<reference evidence="9" key="1">
    <citation type="journal article" date="2017" name="Nature">
        <title>The genome of Chenopodium quinoa.</title>
        <authorList>
            <person name="Jarvis D.E."/>
            <person name="Ho Y.S."/>
            <person name="Lightfoot D.J."/>
            <person name="Schmoeckel S.M."/>
            <person name="Li B."/>
            <person name="Borm T.J.A."/>
            <person name="Ohyanagi H."/>
            <person name="Mineta K."/>
            <person name="Michell C.T."/>
            <person name="Saber N."/>
            <person name="Kharbatia N.M."/>
            <person name="Rupper R.R."/>
            <person name="Sharp A.R."/>
            <person name="Dally N."/>
            <person name="Boughton B.A."/>
            <person name="Woo Y.H."/>
            <person name="Gao G."/>
            <person name="Schijlen E.G.W.M."/>
            <person name="Guo X."/>
            <person name="Momin A.A."/>
            <person name="Negrao S."/>
            <person name="Al-Babili S."/>
            <person name="Gehring C."/>
            <person name="Roessner U."/>
            <person name="Jung C."/>
            <person name="Murphy K."/>
            <person name="Arold S.T."/>
            <person name="Gojobori T."/>
            <person name="van der Linden C.G."/>
            <person name="van Loo E.N."/>
            <person name="Jellen E.N."/>
            <person name="Maughan P.J."/>
            <person name="Tester M."/>
        </authorList>
    </citation>
    <scope>NUCLEOTIDE SEQUENCE [LARGE SCALE GENOMIC DNA]</scope>
    <source>
        <strain evidence="9">cv. PI 614886</strain>
    </source>
</reference>
<dbReference type="FunFam" id="1.20.1250.20:FF:000037">
    <property type="entry name" value="Protein NRT1/ PTR FAMILY 5.2"/>
    <property type="match status" value="1"/>
</dbReference>
<feature type="transmembrane region" description="Helical" evidence="8">
    <location>
        <begin position="211"/>
        <end position="231"/>
    </location>
</feature>
<dbReference type="Gramene" id="AUR62001662-RA">
    <property type="protein sequence ID" value="AUR62001662-RA:cds"/>
    <property type="gene ID" value="AUR62001662"/>
</dbReference>
<dbReference type="Pfam" id="PF00854">
    <property type="entry name" value="PTR2"/>
    <property type="match status" value="1"/>
</dbReference>
<evidence type="ECO:0000256" key="6">
    <source>
        <dbReference type="ARBA" id="ARBA00022989"/>
    </source>
</evidence>
<feature type="transmembrane region" description="Helical" evidence="8">
    <location>
        <begin position="75"/>
        <end position="93"/>
    </location>
</feature>
<dbReference type="PANTHER" id="PTHR11654">
    <property type="entry name" value="OLIGOPEPTIDE TRANSPORTER-RELATED"/>
    <property type="match status" value="1"/>
</dbReference>
<evidence type="ECO:0000256" key="1">
    <source>
        <dbReference type="ARBA" id="ARBA00004141"/>
    </source>
</evidence>
<evidence type="ECO:0008006" key="11">
    <source>
        <dbReference type="Google" id="ProtNLM"/>
    </source>
</evidence>
<keyword evidence="6 8" id="KW-1133">Transmembrane helix</keyword>
<reference evidence="9" key="2">
    <citation type="submission" date="2021-03" db="UniProtKB">
        <authorList>
            <consortium name="EnsemblPlants"/>
        </authorList>
    </citation>
    <scope>IDENTIFICATION</scope>
</reference>
<sequence>MEEQQRYSTVNTVPGYVNYRHRPAVRSRHGKWISAWFLIWSEVAESVAFSGISGNLMIFLTDKLGESTAMAATNINAWKGVGFILPIAGAIVADTCMGKYLTIVVSSVIYIIGLGLITLSTALPTLMKGDNHEWSLVLQKIMFFAALYLFALGRGGQNPCIQAFGADQFDGNDPQEREAKSSFFNWWNFGVSIGALLGLVILSYVEDNLSWGLGFGIPCIIMVFSTVLFLLGTMTYRFPLKVETKNPFRRIGRVYAKAARNRNLDHPFPEQRPTRRQLRCLDKALIVREDDVDRGCSEEEVEEAKAVLRLFPIWAMSFVLAIVYAQSGTFFIKQGDTMDRMIGSKLQVPSASLQGLMNITMLISVPFYDYVFVPVVRRLTGKPNGITILQRIGIGLSITILTMGVSAIVERKRLEIASRHGLLDSPTATVPMSIWWLLPQYVLFGFTVLFALVGLQEFFYDQVPNELHSVGLAITSSIQGLGYFLCSLIVSFVTKATKIGGRKGWISDNLNRSHLDYYYWLLAGISAVDLALFVYFAKSYKYYKQRHSFE</sequence>
<evidence type="ECO:0000256" key="2">
    <source>
        <dbReference type="ARBA" id="ARBA00005982"/>
    </source>
</evidence>
<keyword evidence="5 8" id="KW-0812">Transmembrane</keyword>
<dbReference type="OrthoDB" id="906625at2759"/>
<feature type="transmembrane region" description="Helical" evidence="8">
    <location>
        <begin position="186"/>
        <end position="205"/>
    </location>
</feature>
<evidence type="ECO:0000256" key="3">
    <source>
        <dbReference type="ARBA" id="ARBA00022448"/>
    </source>
</evidence>
<feature type="transmembrane region" description="Helical" evidence="8">
    <location>
        <begin position="388"/>
        <end position="409"/>
    </location>
</feature>
<feature type="transmembrane region" description="Helical" evidence="8">
    <location>
        <begin position="467"/>
        <end position="493"/>
    </location>
</feature>
<evidence type="ECO:0000313" key="9">
    <source>
        <dbReference type="EnsemblPlants" id="AUR62001662-RA:cds"/>
    </source>
</evidence>
<evidence type="ECO:0000256" key="4">
    <source>
        <dbReference type="ARBA" id="ARBA00022553"/>
    </source>
</evidence>
<dbReference type="AlphaFoldDB" id="A0A803KRK5"/>
<evidence type="ECO:0000256" key="7">
    <source>
        <dbReference type="ARBA" id="ARBA00023136"/>
    </source>
</evidence>
<proteinExistence type="inferred from homology"/>
<dbReference type="KEGG" id="cqi:110688580"/>
<dbReference type="InterPro" id="IPR000109">
    <property type="entry name" value="POT_fam"/>
</dbReference>
<evidence type="ECO:0000313" key="10">
    <source>
        <dbReference type="Proteomes" id="UP000596660"/>
    </source>
</evidence>
<dbReference type="SUPFAM" id="SSF103473">
    <property type="entry name" value="MFS general substrate transporter"/>
    <property type="match status" value="1"/>
</dbReference>
<feature type="transmembrane region" description="Helical" evidence="8">
    <location>
        <begin position="134"/>
        <end position="152"/>
    </location>
</feature>
<feature type="transmembrane region" description="Helical" evidence="8">
    <location>
        <begin position="434"/>
        <end position="455"/>
    </location>
</feature>
<feature type="transmembrane region" description="Helical" evidence="8">
    <location>
        <begin position="35"/>
        <end position="60"/>
    </location>
</feature>
<keyword evidence="4" id="KW-0597">Phosphoprotein</keyword>
<dbReference type="EnsemblPlants" id="AUR62001662-RA">
    <property type="protein sequence ID" value="AUR62001662-RA:cds"/>
    <property type="gene ID" value="AUR62001662"/>
</dbReference>
<dbReference type="RefSeq" id="XP_021721040.1">
    <property type="nucleotide sequence ID" value="XM_021865348.1"/>
</dbReference>
<name>A0A803KRK5_CHEQI</name>
<keyword evidence="10" id="KW-1185">Reference proteome</keyword>
<comment type="similarity">
    <text evidence="2">Belongs to the major facilitator superfamily. Proton-dependent oligopeptide transporter (POT/PTR) (TC 2.A.17) family.</text>
</comment>
<accession>A0A803KRK5</accession>
<gene>
    <name evidence="9" type="primary">LOC110688580</name>
</gene>
<feature type="transmembrane region" description="Helical" evidence="8">
    <location>
        <begin position="517"/>
        <end position="537"/>
    </location>
</feature>
<keyword evidence="3" id="KW-0813">Transport</keyword>
<keyword evidence="7 8" id="KW-0472">Membrane</keyword>
<dbReference type="InterPro" id="IPR036259">
    <property type="entry name" value="MFS_trans_sf"/>
</dbReference>
<dbReference type="GO" id="GO:0022857">
    <property type="term" value="F:transmembrane transporter activity"/>
    <property type="evidence" value="ECO:0007669"/>
    <property type="project" value="InterPro"/>
</dbReference>
<organism evidence="9 10">
    <name type="scientific">Chenopodium quinoa</name>
    <name type="common">Quinoa</name>
    <dbReference type="NCBI Taxonomy" id="63459"/>
    <lineage>
        <taxon>Eukaryota</taxon>
        <taxon>Viridiplantae</taxon>
        <taxon>Streptophyta</taxon>
        <taxon>Embryophyta</taxon>
        <taxon>Tracheophyta</taxon>
        <taxon>Spermatophyta</taxon>
        <taxon>Magnoliopsida</taxon>
        <taxon>eudicotyledons</taxon>
        <taxon>Gunneridae</taxon>
        <taxon>Pentapetalae</taxon>
        <taxon>Caryophyllales</taxon>
        <taxon>Chenopodiaceae</taxon>
        <taxon>Chenopodioideae</taxon>
        <taxon>Atripliceae</taxon>
        <taxon>Chenopodium</taxon>
    </lineage>
</organism>
<feature type="transmembrane region" description="Helical" evidence="8">
    <location>
        <begin position="100"/>
        <end position="122"/>
    </location>
</feature>
<comment type="subcellular location">
    <subcellularLocation>
        <location evidence="1">Membrane</location>
        <topology evidence="1">Multi-pass membrane protein</topology>
    </subcellularLocation>
</comment>
<evidence type="ECO:0000256" key="5">
    <source>
        <dbReference type="ARBA" id="ARBA00022692"/>
    </source>
</evidence>
<dbReference type="GeneID" id="110688580"/>
<feature type="transmembrane region" description="Helical" evidence="8">
    <location>
        <begin position="313"/>
        <end position="332"/>
    </location>
</feature>
<dbReference type="Proteomes" id="UP000596660">
    <property type="component" value="Unplaced"/>
</dbReference>
<protein>
    <recommendedName>
        <fullName evidence="11">Protein NRT1/ PTR FAMILY 5.10-like</fullName>
    </recommendedName>
</protein>
<evidence type="ECO:0000256" key="8">
    <source>
        <dbReference type="SAM" id="Phobius"/>
    </source>
</evidence>